<evidence type="ECO:0000313" key="1">
    <source>
        <dbReference type="EMBL" id="KAL1567441.1"/>
    </source>
</evidence>
<dbReference type="EMBL" id="JBEAFC010000002">
    <property type="protein sequence ID" value="KAL1567441.1"/>
    <property type="molecule type" value="Genomic_DNA"/>
</dbReference>
<sequence length="85" mass="9894">MSHSKGFIPLGASTQRTPVADQYRRNSYRKCDRSRRCWSDKEEEALIVVLKELVTLWWKSDNDFHSGVVGFNEHGDFKLDCSDDQ</sequence>
<dbReference type="AlphaFoldDB" id="A0ABD1IFE7"/>
<dbReference type="Proteomes" id="UP001567538">
    <property type="component" value="Unassembled WGS sequence"/>
</dbReference>
<protein>
    <submittedName>
        <fullName evidence="1">Uncharacterized protein</fullName>
    </submittedName>
</protein>
<name>A0ABD1IFE7_SALDI</name>
<reference evidence="1 2" key="1">
    <citation type="submission" date="2024-06" db="EMBL/GenBank/DDBJ databases">
        <title>A chromosome level genome sequence of Diviner's sage (Salvia divinorum).</title>
        <authorList>
            <person name="Ford S.A."/>
            <person name="Ro D.-K."/>
            <person name="Ness R.W."/>
            <person name="Phillips M.A."/>
        </authorList>
    </citation>
    <scope>NUCLEOTIDE SEQUENCE [LARGE SCALE GENOMIC DNA]</scope>
    <source>
        <strain evidence="1">SAF-2024a</strain>
        <tissue evidence="1">Leaf</tissue>
    </source>
</reference>
<organism evidence="1 2">
    <name type="scientific">Salvia divinorum</name>
    <name type="common">Maria pastora</name>
    <name type="synonym">Diviner's sage</name>
    <dbReference type="NCBI Taxonomy" id="28513"/>
    <lineage>
        <taxon>Eukaryota</taxon>
        <taxon>Viridiplantae</taxon>
        <taxon>Streptophyta</taxon>
        <taxon>Embryophyta</taxon>
        <taxon>Tracheophyta</taxon>
        <taxon>Spermatophyta</taxon>
        <taxon>Magnoliopsida</taxon>
        <taxon>eudicotyledons</taxon>
        <taxon>Gunneridae</taxon>
        <taxon>Pentapetalae</taxon>
        <taxon>asterids</taxon>
        <taxon>lamiids</taxon>
        <taxon>Lamiales</taxon>
        <taxon>Lamiaceae</taxon>
        <taxon>Nepetoideae</taxon>
        <taxon>Mentheae</taxon>
        <taxon>Salviinae</taxon>
        <taxon>Salvia</taxon>
        <taxon>Salvia subgen. Calosphace</taxon>
    </lineage>
</organism>
<comment type="caution">
    <text evidence="1">The sequence shown here is derived from an EMBL/GenBank/DDBJ whole genome shotgun (WGS) entry which is preliminary data.</text>
</comment>
<keyword evidence="2" id="KW-1185">Reference proteome</keyword>
<evidence type="ECO:0000313" key="2">
    <source>
        <dbReference type="Proteomes" id="UP001567538"/>
    </source>
</evidence>
<gene>
    <name evidence="1" type="ORF">AAHA92_02920</name>
</gene>
<proteinExistence type="predicted"/>
<accession>A0ABD1IFE7</accession>